<dbReference type="PATRIC" id="fig|1114972.6.peg.1934"/>
<keyword evidence="4" id="KW-1185">Reference proteome</keyword>
<name>A0A0R1R772_9LACO</name>
<organism evidence="3 4">
    <name type="scientific">Furfurilactobacillus rossiae DSM 15814</name>
    <dbReference type="NCBI Taxonomy" id="1114972"/>
    <lineage>
        <taxon>Bacteria</taxon>
        <taxon>Bacillati</taxon>
        <taxon>Bacillota</taxon>
        <taxon>Bacilli</taxon>
        <taxon>Lactobacillales</taxon>
        <taxon>Lactobacillaceae</taxon>
        <taxon>Furfurilactobacillus</taxon>
    </lineage>
</organism>
<proteinExistence type="predicted"/>
<protein>
    <submittedName>
        <fullName evidence="3">Plasmid mobilization protein</fullName>
    </submittedName>
</protein>
<evidence type="ECO:0000256" key="2">
    <source>
        <dbReference type="SAM" id="Phobius"/>
    </source>
</evidence>
<keyword evidence="1" id="KW-0175">Coiled coil</keyword>
<dbReference type="RefSeq" id="WP_017260790.1">
    <property type="nucleotide sequence ID" value="NZ_AUAW01000038.1"/>
</dbReference>
<dbReference type="OrthoDB" id="2241877at2"/>
<comment type="caution">
    <text evidence="3">The sequence shown here is derived from an EMBL/GenBank/DDBJ whole genome shotgun (WGS) entry which is preliminary data.</text>
</comment>
<sequence>MTENEQALVQLLKAYDNGEIDFTKVPAIQAIVRQEVARQVAQAVNPAEIKEQASLQLKNDQTSYNEQVNKILEQQGARLQEQASQLDVEGVKRQLLADIDRRSKAVNEAQAKLDDEREKLADQEKKQFWRELIPNLAGGVVSLFFASMILLLFKVLLWDGVWRGLGLNKLTDFVLTLARSHPFGGSVLGLILMLLVVGAIIASFWAMVEAVKTLADWDTKKLMFWRHDRY</sequence>
<dbReference type="eggNOG" id="ENOG5030AAV">
    <property type="taxonomic scope" value="Bacteria"/>
</dbReference>
<keyword evidence="2" id="KW-0812">Transmembrane</keyword>
<feature type="transmembrane region" description="Helical" evidence="2">
    <location>
        <begin position="132"/>
        <end position="153"/>
    </location>
</feature>
<dbReference type="AlphaFoldDB" id="A0A0R1R772"/>
<feature type="transmembrane region" description="Helical" evidence="2">
    <location>
        <begin position="187"/>
        <end position="208"/>
    </location>
</feature>
<evidence type="ECO:0000313" key="4">
    <source>
        <dbReference type="Proteomes" id="UP000051999"/>
    </source>
</evidence>
<dbReference type="EMBL" id="AZFF01000036">
    <property type="protein sequence ID" value="KRL52553.1"/>
    <property type="molecule type" value="Genomic_DNA"/>
</dbReference>
<reference evidence="3 4" key="1">
    <citation type="journal article" date="2015" name="Genome Announc.">
        <title>Expanding the biotechnology potential of lactobacilli through comparative genomics of 213 strains and associated genera.</title>
        <authorList>
            <person name="Sun Z."/>
            <person name="Harris H.M."/>
            <person name="McCann A."/>
            <person name="Guo C."/>
            <person name="Argimon S."/>
            <person name="Zhang W."/>
            <person name="Yang X."/>
            <person name="Jeffery I.B."/>
            <person name="Cooney J.C."/>
            <person name="Kagawa T.F."/>
            <person name="Liu W."/>
            <person name="Song Y."/>
            <person name="Salvetti E."/>
            <person name="Wrobel A."/>
            <person name="Rasinkangas P."/>
            <person name="Parkhill J."/>
            <person name="Rea M.C."/>
            <person name="O'Sullivan O."/>
            <person name="Ritari J."/>
            <person name="Douillard F.P."/>
            <person name="Paul Ross R."/>
            <person name="Yang R."/>
            <person name="Briner A.E."/>
            <person name="Felis G.E."/>
            <person name="de Vos W.M."/>
            <person name="Barrangou R."/>
            <person name="Klaenhammer T.R."/>
            <person name="Caufield P.W."/>
            <person name="Cui Y."/>
            <person name="Zhang H."/>
            <person name="O'Toole P.W."/>
        </authorList>
    </citation>
    <scope>NUCLEOTIDE SEQUENCE [LARGE SCALE GENOMIC DNA]</scope>
    <source>
        <strain evidence="3 4">DSM 15814</strain>
    </source>
</reference>
<evidence type="ECO:0000313" key="3">
    <source>
        <dbReference type="EMBL" id="KRL52553.1"/>
    </source>
</evidence>
<feature type="coiled-coil region" evidence="1">
    <location>
        <begin position="69"/>
        <end position="126"/>
    </location>
</feature>
<keyword evidence="2" id="KW-1133">Transmembrane helix</keyword>
<keyword evidence="2" id="KW-0472">Membrane</keyword>
<gene>
    <name evidence="3" type="ORF">FD35_GL001896</name>
</gene>
<dbReference type="Proteomes" id="UP000051999">
    <property type="component" value="Unassembled WGS sequence"/>
</dbReference>
<accession>A0A0R1R772</accession>
<evidence type="ECO:0000256" key="1">
    <source>
        <dbReference type="SAM" id="Coils"/>
    </source>
</evidence>